<dbReference type="InterPro" id="IPR018236">
    <property type="entry name" value="SAICAR_synthetase_CS"/>
</dbReference>
<gene>
    <name evidence="9" type="ORF">FHU39_001663</name>
</gene>
<keyword evidence="10" id="KW-1185">Reference proteome</keyword>
<protein>
    <recommendedName>
        <fullName evidence="2">phosphoribosylaminoimidazolesuccinocarboxamide synthase</fullName>
        <ecNumber evidence="2">6.3.2.6</ecNumber>
    </recommendedName>
</protein>
<feature type="domain" description="SAICAR synthetase/ADE2 N-terminal" evidence="8">
    <location>
        <begin position="111"/>
        <end position="239"/>
    </location>
</feature>
<dbReference type="Pfam" id="PF01259">
    <property type="entry name" value="SAICAR_synt"/>
    <property type="match status" value="2"/>
</dbReference>
<evidence type="ECO:0000256" key="7">
    <source>
        <dbReference type="ARBA" id="ARBA00048475"/>
    </source>
</evidence>
<proteinExistence type="predicted"/>
<dbReference type="GO" id="GO:0006189">
    <property type="term" value="P:'de novo' IMP biosynthetic process"/>
    <property type="evidence" value="ECO:0007669"/>
    <property type="project" value="UniProtKB-UniPathway"/>
</dbReference>
<dbReference type="Gene3D" id="3.30.470.20">
    <property type="entry name" value="ATP-grasp fold, B domain"/>
    <property type="match status" value="1"/>
</dbReference>
<name>A0A839N4K0_9MICO</name>
<dbReference type="PROSITE" id="PS01057">
    <property type="entry name" value="SAICAR_SYNTHETASE_1"/>
    <property type="match status" value="1"/>
</dbReference>
<accession>A0A839N4K0</accession>
<dbReference type="AlphaFoldDB" id="A0A839N4K0"/>
<organism evidence="9 10">
    <name type="scientific">Flexivirga oryzae</name>
    <dbReference type="NCBI Taxonomy" id="1794944"/>
    <lineage>
        <taxon>Bacteria</taxon>
        <taxon>Bacillati</taxon>
        <taxon>Actinomycetota</taxon>
        <taxon>Actinomycetes</taxon>
        <taxon>Micrococcales</taxon>
        <taxon>Dermacoccaceae</taxon>
        <taxon>Flexivirga</taxon>
    </lineage>
</organism>
<evidence type="ECO:0000256" key="4">
    <source>
        <dbReference type="ARBA" id="ARBA00022741"/>
    </source>
</evidence>
<feature type="domain" description="SAICAR synthetase/ADE2 N-terminal" evidence="8">
    <location>
        <begin position="281"/>
        <end position="359"/>
    </location>
</feature>
<dbReference type="Gene3D" id="3.30.200.20">
    <property type="entry name" value="Phosphorylase Kinase, domain 1"/>
    <property type="match status" value="1"/>
</dbReference>
<dbReference type="UniPathway" id="UPA00074">
    <property type="reaction ID" value="UER00131"/>
</dbReference>
<evidence type="ECO:0000259" key="8">
    <source>
        <dbReference type="Pfam" id="PF01259"/>
    </source>
</evidence>
<sequence>MSHEATTTDSQPDWVMGLQGADVLYGDAAPPEFTSAPWTVHFSLPSDLSELDGVADPLLFVHAGSAHVRAIESKMDELVTMARAQGRSWTEIGRALGVTKQTAWARLSRIVAEGKTKVIEDAGNGEVVVRSKDDITAGDGAKHDVLQGKAAASTRTTANVFRLLERHGIPTHFVEGVDDVAFRARQVKMIPLELVARRYASGSFRDRFPELTDGARLDELAFEVFEKDDAHHDPLLEFDFDDGVLRRYVPNAKAAAAIGAEAKPGDLIGEEVLGESRYSDVTPDLLAKLRVLTVSSFEAIESAWKQQGGTYIDFKIECGFDCETGELLVADVIDSDSGRLRFGDVDMSKQSYRDGAATLPEVKKKFEEVAALTDRFE</sequence>
<dbReference type="InterPro" id="IPR050089">
    <property type="entry name" value="SAICAR_synthetase"/>
</dbReference>
<evidence type="ECO:0000313" key="10">
    <source>
        <dbReference type="Proteomes" id="UP000559182"/>
    </source>
</evidence>
<evidence type="ECO:0000256" key="5">
    <source>
        <dbReference type="ARBA" id="ARBA00022755"/>
    </source>
</evidence>
<reference evidence="9 10" key="1">
    <citation type="submission" date="2020-08" db="EMBL/GenBank/DDBJ databases">
        <title>Sequencing the genomes of 1000 actinobacteria strains.</title>
        <authorList>
            <person name="Klenk H.-P."/>
        </authorList>
    </citation>
    <scope>NUCLEOTIDE SEQUENCE [LARGE SCALE GENOMIC DNA]</scope>
    <source>
        <strain evidence="9 10">DSM 105369</strain>
    </source>
</reference>
<evidence type="ECO:0000256" key="6">
    <source>
        <dbReference type="ARBA" id="ARBA00022840"/>
    </source>
</evidence>
<keyword evidence="4" id="KW-0547">Nucleotide-binding</keyword>
<evidence type="ECO:0000256" key="2">
    <source>
        <dbReference type="ARBA" id="ARBA00012217"/>
    </source>
</evidence>
<comment type="caution">
    <text evidence="9">The sequence shown here is derived from an EMBL/GenBank/DDBJ whole genome shotgun (WGS) entry which is preliminary data.</text>
</comment>
<keyword evidence="6" id="KW-0067">ATP-binding</keyword>
<evidence type="ECO:0000256" key="3">
    <source>
        <dbReference type="ARBA" id="ARBA00022598"/>
    </source>
</evidence>
<dbReference type="PANTHER" id="PTHR43599">
    <property type="entry name" value="MULTIFUNCTIONAL PROTEIN ADE2"/>
    <property type="match status" value="1"/>
</dbReference>
<comment type="catalytic activity">
    <reaction evidence="7">
        <text>5-amino-1-(5-phospho-D-ribosyl)imidazole-4-carboxylate + L-aspartate + ATP = (2S)-2-[5-amino-1-(5-phospho-beta-D-ribosyl)imidazole-4-carboxamido]succinate + ADP + phosphate + 2 H(+)</text>
        <dbReference type="Rhea" id="RHEA:22628"/>
        <dbReference type="ChEBI" id="CHEBI:15378"/>
        <dbReference type="ChEBI" id="CHEBI:29991"/>
        <dbReference type="ChEBI" id="CHEBI:30616"/>
        <dbReference type="ChEBI" id="CHEBI:43474"/>
        <dbReference type="ChEBI" id="CHEBI:58443"/>
        <dbReference type="ChEBI" id="CHEBI:77657"/>
        <dbReference type="ChEBI" id="CHEBI:456216"/>
        <dbReference type="EC" id="6.3.2.6"/>
    </reaction>
</comment>
<evidence type="ECO:0000313" key="9">
    <source>
        <dbReference type="EMBL" id="MBB2891679.1"/>
    </source>
</evidence>
<comment type="pathway">
    <text evidence="1">Purine metabolism; IMP biosynthesis via de novo pathway; 5-amino-1-(5-phospho-D-ribosyl)imidazole-4-carboxamide from 5-amino-1-(5-phospho-D-ribosyl)imidazole-4-carboxylate: step 1/2.</text>
</comment>
<dbReference type="GO" id="GO:0005524">
    <property type="term" value="F:ATP binding"/>
    <property type="evidence" value="ECO:0007669"/>
    <property type="project" value="UniProtKB-KW"/>
</dbReference>
<dbReference type="GO" id="GO:0004639">
    <property type="term" value="F:phosphoribosylaminoimidazolesuccinocarboxamide synthase activity"/>
    <property type="evidence" value="ECO:0007669"/>
    <property type="project" value="UniProtKB-EC"/>
</dbReference>
<dbReference type="RefSeq" id="WP_183319913.1">
    <property type="nucleotide sequence ID" value="NZ_JACHVQ010000001.1"/>
</dbReference>
<keyword evidence="3" id="KW-0436">Ligase</keyword>
<dbReference type="EC" id="6.3.2.6" evidence="2"/>
<dbReference type="SUPFAM" id="SSF56104">
    <property type="entry name" value="SAICAR synthase-like"/>
    <property type="match status" value="1"/>
</dbReference>
<dbReference type="PANTHER" id="PTHR43599:SF3">
    <property type="entry name" value="SI:DKEY-6E2.2"/>
    <property type="match status" value="1"/>
</dbReference>
<evidence type="ECO:0000256" key="1">
    <source>
        <dbReference type="ARBA" id="ARBA00004672"/>
    </source>
</evidence>
<dbReference type="EMBL" id="JACHVQ010000001">
    <property type="protein sequence ID" value="MBB2891679.1"/>
    <property type="molecule type" value="Genomic_DNA"/>
</dbReference>
<keyword evidence="5" id="KW-0658">Purine biosynthesis</keyword>
<dbReference type="InterPro" id="IPR028923">
    <property type="entry name" value="SAICAR_synt/ADE2_N"/>
</dbReference>
<dbReference type="Proteomes" id="UP000559182">
    <property type="component" value="Unassembled WGS sequence"/>
</dbReference>